<dbReference type="EMBL" id="JBHSXL010000009">
    <property type="protein sequence ID" value="MFC6892961.1"/>
    <property type="molecule type" value="Genomic_DNA"/>
</dbReference>
<organism evidence="1 2">
    <name type="scientific">Halopenitus salinus</name>
    <dbReference type="NCBI Taxonomy" id="1198295"/>
    <lineage>
        <taxon>Archaea</taxon>
        <taxon>Methanobacteriati</taxon>
        <taxon>Methanobacteriota</taxon>
        <taxon>Stenosarchaea group</taxon>
        <taxon>Halobacteria</taxon>
        <taxon>Halobacteriales</taxon>
        <taxon>Haloferacaceae</taxon>
        <taxon>Halopenitus</taxon>
    </lineage>
</organism>
<reference evidence="1 2" key="1">
    <citation type="journal article" date="2019" name="Int. J. Syst. Evol. Microbiol.">
        <title>The Global Catalogue of Microorganisms (GCM) 10K type strain sequencing project: providing services to taxonomists for standard genome sequencing and annotation.</title>
        <authorList>
            <consortium name="The Broad Institute Genomics Platform"/>
            <consortium name="The Broad Institute Genome Sequencing Center for Infectious Disease"/>
            <person name="Wu L."/>
            <person name="Ma J."/>
        </authorList>
    </citation>
    <scope>NUCLEOTIDE SEQUENCE [LARGE SCALE GENOMIC DNA]</scope>
    <source>
        <strain evidence="1 2">SKJ47</strain>
    </source>
</reference>
<dbReference type="InterPro" id="IPR055975">
    <property type="entry name" value="DUF7553"/>
</dbReference>
<dbReference type="AlphaFoldDB" id="A0ABD5V1F4"/>
<dbReference type="RefSeq" id="WP_379744049.1">
    <property type="nucleotide sequence ID" value="NZ_JBHSVN010000001.1"/>
</dbReference>
<name>A0ABD5V1F4_9EURY</name>
<evidence type="ECO:0000313" key="2">
    <source>
        <dbReference type="Proteomes" id="UP001596296"/>
    </source>
</evidence>
<dbReference type="Proteomes" id="UP001596296">
    <property type="component" value="Unassembled WGS sequence"/>
</dbReference>
<comment type="caution">
    <text evidence="1">The sequence shown here is derived from an EMBL/GenBank/DDBJ whole genome shotgun (WGS) entry which is preliminary data.</text>
</comment>
<proteinExistence type="predicted"/>
<dbReference type="Pfam" id="PF24430">
    <property type="entry name" value="DUF7553"/>
    <property type="match status" value="1"/>
</dbReference>
<sequence length="88" mass="9568">MPDPDLLTAARDSIETARERTDGELDDRLASIADRLESAVDAGRTLDHGTLARLQNALSEIEAEIDDGDEIATARDRLSTYREDVAGV</sequence>
<keyword evidence="2" id="KW-1185">Reference proteome</keyword>
<accession>A0ABD5V1F4</accession>
<protein>
    <submittedName>
        <fullName evidence="1">Uncharacterized protein</fullName>
    </submittedName>
</protein>
<gene>
    <name evidence="1" type="ORF">ACFQE9_10135</name>
</gene>
<evidence type="ECO:0000313" key="1">
    <source>
        <dbReference type="EMBL" id="MFC6892961.1"/>
    </source>
</evidence>